<name>A0A0V1D818_TRIBR</name>
<protein>
    <submittedName>
        <fullName evidence="2">Uncharacterized protein</fullName>
    </submittedName>
</protein>
<accession>A0A0V1D818</accession>
<reference evidence="2 3" key="1">
    <citation type="submission" date="2015-01" db="EMBL/GenBank/DDBJ databases">
        <title>Evolution of Trichinella species and genotypes.</title>
        <authorList>
            <person name="Korhonen P.K."/>
            <person name="Edoardo P."/>
            <person name="Giuseppe L.R."/>
            <person name="Gasser R.B."/>
        </authorList>
    </citation>
    <scope>NUCLEOTIDE SEQUENCE [LARGE SCALE GENOMIC DNA]</scope>
    <source>
        <strain evidence="2">ISS120</strain>
    </source>
</reference>
<sequence>MICGFVVRNGAKAALCLLLTNNLCCEACSRQLIFQSIFSRSSSNGGGGSGGGGGGGGGSWMTTTNDPRFRGHCSLLALYAIFSLELIDRLFQLRFMGLLVHSVFMGATVACRAIPQLQSPAWASLLNKNNPNLLQIN</sequence>
<evidence type="ECO:0000313" key="3">
    <source>
        <dbReference type="Proteomes" id="UP000054653"/>
    </source>
</evidence>
<proteinExistence type="predicted"/>
<dbReference type="EMBL" id="JYDI01000029">
    <property type="protein sequence ID" value="KRY57644.1"/>
    <property type="molecule type" value="Genomic_DNA"/>
</dbReference>
<dbReference type="Proteomes" id="UP000054653">
    <property type="component" value="Unassembled WGS sequence"/>
</dbReference>
<dbReference type="AlphaFoldDB" id="A0A0V1D818"/>
<keyword evidence="3" id="KW-1185">Reference proteome</keyword>
<evidence type="ECO:0000313" key="2">
    <source>
        <dbReference type="EMBL" id="KRY57644.1"/>
    </source>
</evidence>
<feature type="signal peptide" evidence="1">
    <location>
        <begin position="1"/>
        <end position="27"/>
    </location>
</feature>
<evidence type="ECO:0000256" key="1">
    <source>
        <dbReference type="SAM" id="SignalP"/>
    </source>
</evidence>
<feature type="chain" id="PRO_5006876487" evidence="1">
    <location>
        <begin position="28"/>
        <end position="137"/>
    </location>
</feature>
<comment type="caution">
    <text evidence="2">The sequence shown here is derived from an EMBL/GenBank/DDBJ whole genome shotgun (WGS) entry which is preliminary data.</text>
</comment>
<gene>
    <name evidence="2" type="ORF">T03_12051</name>
</gene>
<keyword evidence="1" id="KW-0732">Signal</keyword>
<organism evidence="2 3">
    <name type="scientific">Trichinella britovi</name>
    <name type="common">Parasitic roundworm</name>
    <dbReference type="NCBI Taxonomy" id="45882"/>
    <lineage>
        <taxon>Eukaryota</taxon>
        <taxon>Metazoa</taxon>
        <taxon>Ecdysozoa</taxon>
        <taxon>Nematoda</taxon>
        <taxon>Enoplea</taxon>
        <taxon>Dorylaimia</taxon>
        <taxon>Trichinellida</taxon>
        <taxon>Trichinellidae</taxon>
        <taxon>Trichinella</taxon>
    </lineage>
</organism>
<dbReference type="OMA" id="TVACRAI"/>